<feature type="compositionally biased region" description="Basic and acidic residues" evidence="1">
    <location>
        <begin position="28"/>
        <end position="38"/>
    </location>
</feature>
<sequence length="127" mass="14089">MRESIWERKEKRKRGNHGGGRGAQQNRGELEGERRAEEGPFIQKGSLLLIEKKKKSKRKASSRLLDAVSNPISVCSGSVARLPGTGSQRRRAWAATPLTSNLRPPGRAWEPGAEGRPNKAPQMFKFS</sequence>
<proteinExistence type="predicted"/>
<feature type="region of interest" description="Disordered" evidence="1">
    <location>
        <begin position="77"/>
        <end position="127"/>
    </location>
</feature>
<feature type="region of interest" description="Disordered" evidence="1">
    <location>
        <begin position="1"/>
        <end position="44"/>
    </location>
</feature>
<name>A0AAV1GUA6_XYRNO</name>
<dbReference type="EMBL" id="OY660880">
    <property type="protein sequence ID" value="CAJ1077390.1"/>
    <property type="molecule type" value="Genomic_DNA"/>
</dbReference>
<evidence type="ECO:0000313" key="3">
    <source>
        <dbReference type="Proteomes" id="UP001178508"/>
    </source>
</evidence>
<protein>
    <submittedName>
        <fullName evidence="2">Uncharacterized protein</fullName>
    </submittedName>
</protein>
<dbReference type="Proteomes" id="UP001178508">
    <property type="component" value="Chromosome 17"/>
</dbReference>
<evidence type="ECO:0000256" key="1">
    <source>
        <dbReference type="SAM" id="MobiDB-lite"/>
    </source>
</evidence>
<organism evidence="2 3">
    <name type="scientific">Xyrichtys novacula</name>
    <name type="common">Pearly razorfish</name>
    <name type="synonym">Hemipteronotus novacula</name>
    <dbReference type="NCBI Taxonomy" id="13765"/>
    <lineage>
        <taxon>Eukaryota</taxon>
        <taxon>Metazoa</taxon>
        <taxon>Chordata</taxon>
        <taxon>Craniata</taxon>
        <taxon>Vertebrata</taxon>
        <taxon>Euteleostomi</taxon>
        <taxon>Actinopterygii</taxon>
        <taxon>Neopterygii</taxon>
        <taxon>Teleostei</taxon>
        <taxon>Neoteleostei</taxon>
        <taxon>Acanthomorphata</taxon>
        <taxon>Eupercaria</taxon>
        <taxon>Labriformes</taxon>
        <taxon>Labridae</taxon>
        <taxon>Xyrichtys</taxon>
    </lineage>
</organism>
<reference evidence="2" key="1">
    <citation type="submission" date="2023-08" db="EMBL/GenBank/DDBJ databases">
        <authorList>
            <person name="Alioto T."/>
            <person name="Alioto T."/>
            <person name="Gomez Garrido J."/>
        </authorList>
    </citation>
    <scope>NUCLEOTIDE SEQUENCE</scope>
</reference>
<gene>
    <name evidence="2" type="ORF">XNOV1_A040256</name>
</gene>
<keyword evidence="3" id="KW-1185">Reference proteome</keyword>
<evidence type="ECO:0000313" key="2">
    <source>
        <dbReference type="EMBL" id="CAJ1077390.1"/>
    </source>
</evidence>
<accession>A0AAV1GUA6</accession>
<dbReference type="AlphaFoldDB" id="A0AAV1GUA6"/>